<dbReference type="GO" id="GO:0005975">
    <property type="term" value="P:carbohydrate metabolic process"/>
    <property type="evidence" value="ECO:0007669"/>
    <property type="project" value="InterPro"/>
</dbReference>
<comment type="subcellular location">
    <subcellularLocation>
        <location evidence="1">Cytoplasm</location>
    </subcellularLocation>
</comment>
<keyword evidence="2" id="KW-0963">Cytoplasm</keyword>
<feature type="domain" description="Xylose isomerase-like TIM barrel" evidence="6">
    <location>
        <begin position="82"/>
        <end position="284"/>
    </location>
</feature>
<dbReference type="EMBL" id="UINC01007025">
    <property type="protein sequence ID" value="SVA30992.1"/>
    <property type="molecule type" value="Genomic_DNA"/>
</dbReference>
<keyword evidence="3" id="KW-0479">Metal-binding</keyword>
<evidence type="ECO:0000259" key="6">
    <source>
        <dbReference type="Pfam" id="PF01261"/>
    </source>
</evidence>
<dbReference type="Gene3D" id="3.20.20.150">
    <property type="entry name" value="Divalent-metal-dependent TIM barrel enzymes"/>
    <property type="match status" value="1"/>
</dbReference>
<dbReference type="InterPro" id="IPR036237">
    <property type="entry name" value="Xyl_isomerase-like_sf"/>
</dbReference>
<organism evidence="7">
    <name type="scientific">marine metagenome</name>
    <dbReference type="NCBI Taxonomy" id="408172"/>
    <lineage>
        <taxon>unclassified sequences</taxon>
        <taxon>metagenomes</taxon>
        <taxon>ecological metagenomes</taxon>
    </lineage>
</organism>
<dbReference type="AlphaFoldDB" id="A0A381US42"/>
<proteinExistence type="predicted"/>
<dbReference type="SUPFAM" id="SSF51658">
    <property type="entry name" value="Xylose isomerase-like"/>
    <property type="match status" value="1"/>
</dbReference>
<dbReference type="PROSITE" id="PS51415">
    <property type="entry name" value="XYLOSE_ISOMERASE"/>
    <property type="match status" value="1"/>
</dbReference>
<dbReference type="GO" id="GO:0009045">
    <property type="term" value="F:xylose isomerase activity"/>
    <property type="evidence" value="ECO:0007669"/>
    <property type="project" value="InterPro"/>
</dbReference>
<dbReference type="GO" id="GO:0046872">
    <property type="term" value="F:metal ion binding"/>
    <property type="evidence" value="ECO:0007669"/>
    <property type="project" value="UniProtKB-KW"/>
</dbReference>
<dbReference type="PANTHER" id="PTHR12110:SF52">
    <property type="entry name" value="XYLOSE ISOMERASE"/>
    <property type="match status" value="1"/>
</dbReference>
<dbReference type="InterPro" id="IPR013022">
    <property type="entry name" value="Xyl_isomerase-like_TIM-brl"/>
</dbReference>
<evidence type="ECO:0000256" key="1">
    <source>
        <dbReference type="ARBA" id="ARBA00004496"/>
    </source>
</evidence>
<protein>
    <recommendedName>
        <fullName evidence="6">Xylose isomerase-like TIM barrel domain-containing protein</fullName>
    </recommendedName>
</protein>
<accession>A0A381US42</accession>
<keyword evidence="5" id="KW-0119">Carbohydrate metabolism</keyword>
<evidence type="ECO:0000256" key="3">
    <source>
        <dbReference type="ARBA" id="ARBA00022723"/>
    </source>
</evidence>
<keyword evidence="4" id="KW-0413">Isomerase</keyword>
<dbReference type="InterPro" id="IPR050312">
    <property type="entry name" value="IolE/XylAMocC-like"/>
</dbReference>
<dbReference type="InterPro" id="IPR001998">
    <property type="entry name" value="Xylose_isomerase"/>
</dbReference>
<evidence type="ECO:0000256" key="4">
    <source>
        <dbReference type="ARBA" id="ARBA00023235"/>
    </source>
</evidence>
<evidence type="ECO:0000256" key="2">
    <source>
        <dbReference type="ARBA" id="ARBA00022490"/>
    </source>
</evidence>
<evidence type="ECO:0000256" key="5">
    <source>
        <dbReference type="ARBA" id="ARBA00023277"/>
    </source>
</evidence>
<gene>
    <name evidence="7" type="ORF">METZ01_LOCUS83846</name>
</gene>
<evidence type="ECO:0000313" key="7">
    <source>
        <dbReference type="EMBL" id="SVA30992.1"/>
    </source>
</evidence>
<name>A0A381US42_9ZZZZ</name>
<sequence length="322" mass="36368">MTNELKNPPCFASRLNSMGERLDLWSGENNVLGWIARQGTIKGLKLVDFNSPQHLEGLTVKEVTSALENVSLRTGAVCTRFPAEFEGGAFSNPEPSKRRAAINLVLNAGEWAMDLGARELVVWSAFDGYDYSLQADYEVMWNHCTEAFRTVCDSFPDLKVSLEPKPTEPRRFFIHNTTGTAMLMVRDIDRENMGLTLDFGHCLMATENPGQSAALAGQEGRLFGVQLNDGFVKPGSEDGLALGTVHPLMTLEFIYWLKRFDYQGHIYFDTFPKNEDPVREAEYNIRRFCKWWKQASCLDENGIKEMLGKMDTMGILELLEDQ</sequence>
<reference evidence="7" key="1">
    <citation type="submission" date="2018-05" db="EMBL/GenBank/DDBJ databases">
        <authorList>
            <person name="Lanie J.A."/>
            <person name="Ng W.-L."/>
            <person name="Kazmierczak K.M."/>
            <person name="Andrzejewski T.M."/>
            <person name="Davidsen T.M."/>
            <person name="Wayne K.J."/>
            <person name="Tettelin H."/>
            <person name="Glass J.I."/>
            <person name="Rusch D."/>
            <person name="Podicherti R."/>
            <person name="Tsui H.-C.T."/>
            <person name="Winkler M.E."/>
        </authorList>
    </citation>
    <scope>NUCLEOTIDE SEQUENCE</scope>
</reference>
<dbReference type="Pfam" id="PF01261">
    <property type="entry name" value="AP_endonuc_2"/>
    <property type="match status" value="1"/>
</dbReference>
<dbReference type="PANTHER" id="PTHR12110">
    <property type="entry name" value="HYDROXYPYRUVATE ISOMERASE"/>
    <property type="match status" value="1"/>
</dbReference>